<keyword evidence="2" id="KW-0812">Transmembrane</keyword>
<feature type="transmembrane region" description="Helical" evidence="2">
    <location>
        <begin position="79"/>
        <end position="97"/>
    </location>
</feature>
<feature type="transmembrane region" description="Helical" evidence="2">
    <location>
        <begin position="103"/>
        <end position="125"/>
    </location>
</feature>
<feature type="transmembrane region" description="Helical" evidence="2">
    <location>
        <begin position="137"/>
        <end position="158"/>
    </location>
</feature>
<feature type="region of interest" description="Disordered" evidence="1">
    <location>
        <begin position="192"/>
        <end position="231"/>
    </location>
</feature>
<evidence type="ECO:0000256" key="1">
    <source>
        <dbReference type="SAM" id="MobiDB-lite"/>
    </source>
</evidence>
<accession>A0A3N4ZYH7</accession>
<feature type="transmembrane region" description="Helical" evidence="2">
    <location>
        <begin position="337"/>
        <end position="357"/>
    </location>
</feature>
<gene>
    <name evidence="3" type="ORF">EDD32_0550</name>
</gene>
<dbReference type="SUPFAM" id="SSF103473">
    <property type="entry name" value="MFS general substrate transporter"/>
    <property type="match status" value="1"/>
</dbReference>
<feature type="transmembrane region" description="Helical" evidence="2">
    <location>
        <begin position="282"/>
        <end position="300"/>
    </location>
</feature>
<dbReference type="InterPro" id="IPR052524">
    <property type="entry name" value="MFS_Cyanate_Porter"/>
</dbReference>
<dbReference type="PANTHER" id="PTHR23523:SF2">
    <property type="entry name" value="2-NITROIMIDAZOLE TRANSPORTER"/>
    <property type="match status" value="1"/>
</dbReference>
<dbReference type="AlphaFoldDB" id="A0A3N4ZYH7"/>
<feature type="compositionally biased region" description="Basic and acidic residues" evidence="1">
    <location>
        <begin position="192"/>
        <end position="203"/>
    </location>
</feature>
<evidence type="ECO:0000313" key="3">
    <source>
        <dbReference type="EMBL" id="RPF26125.1"/>
    </source>
</evidence>
<dbReference type="RefSeq" id="WP_123914399.1">
    <property type="nucleotide sequence ID" value="NZ_RKRA01000001.1"/>
</dbReference>
<protein>
    <submittedName>
        <fullName evidence="3">CP family cyanate transporter-like MFS transporter</fullName>
    </submittedName>
</protein>
<sequence>MSRTNRPLGPAILLAGIVLVAVNMRPVITAVGPVLPQVGEDVGLGAAALGTLGAVPVLAFAVVSPLVHPLLRRFGLERTVLAALLVLGLGTVLRSLPGPAANLWVGTAVIGATVAVGNVALPVAVKRDFPLQVPRTTGTYVATQTVFAALASGLAVPLAGLGTWRLSLGIWVVAITAAVALWLPRLRRGTSDARTDAAREDGRAPAGSAGEPADGPADGAARRAAPGAAGIGSDVQRHRSVWRAPLAWQVAAYMGLQSTPFYVLITWLPSIEQDLGIGAAEAGWHLFGYLAAAIVANLLAPSLMRVGEDQRFAAVAVAALMVVATLGVTLWPGGIVLWVVLMGLSSGAALVVTLSLVGLRSYDHRTASQLSAMSQSLGYALAGSALVLAGLLRDATGPGPLLLVCLAGVALAQLALGVLVGRHQVLLSD</sequence>
<keyword evidence="4" id="KW-1185">Reference proteome</keyword>
<feature type="transmembrane region" description="Helical" evidence="2">
    <location>
        <begin position="312"/>
        <end position="331"/>
    </location>
</feature>
<feature type="transmembrane region" description="Helical" evidence="2">
    <location>
        <begin position="164"/>
        <end position="184"/>
    </location>
</feature>
<organism evidence="3 4">
    <name type="scientific">Georgenia muralis</name>
    <dbReference type="NCBI Taxonomy" id="154117"/>
    <lineage>
        <taxon>Bacteria</taxon>
        <taxon>Bacillati</taxon>
        <taxon>Actinomycetota</taxon>
        <taxon>Actinomycetes</taxon>
        <taxon>Micrococcales</taxon>
        <taxon>Bogoriellaceae</taxon>
        <taxon>Georgenia</taxon>
    </lineage>
</organism>
<keyword evidence="2" id="KW-1133">Transmembrane helix</keyword>
<dbReference type="Gene3D" id="1.20.1250.20">
    <property type="entry name" value="MFS general substrate transporter like domains"/>
    <property type="match status" value="1"/>
</dbReference>
<dbReference type="GO" id="GO:0022857">
    <property type="term" value="F:transmembrane transporter activity"/>
    <property type="evidence" value="ECO:0007669"/>
    <property type="project" value="InterPro"/>
</dbReference>
<keyword evidence="2" id="KW-0472">Membrane</keyword>
<proteinExistence type="predicted"/>
<dbReference type="Pfam" id="PF07690">
    <property type="entry name" value="MFS_1"/>
    <property type="match status" value="1"/>
</dbReference>
<feature type="transmembrane region" description="Helical" evidence="2">
    <location>
        <begin position="377"/>
        <end position="395"/>
    </location>
</feature>
<dbReference type="EMBL" id="RKRA01000001">
    <property type="protein sequence ID" value="RPF26125.1"/>
    <property type="molecule type" value="Genomic_DNA"/>
</dbReference>
<feature type="transmembrane region" description="Helical" evidence="2">
    <location>
        <begin position="246"/>
        <end position="270"/>
    </location>
</feature>
<comment type="caution">
    <text evidence="3">The sequence shown here is derived from an EMBL/GenBank/DDBJ whole genome shotgun (WGS) entry which is preliminary data.</text>
</comment>
<dbReference type="InterPro" id="IPR036259">
    <property type="entry name" value="MFS_trans_sf"/>
</dbReference>
<dbReference type="PANTHER" id="PTHR23523">
    <property type="match status" value="1"/>
</dbReference>
<feature type="compositionally biased region" description="Low complexity" evidence="1">
    <location>
        <begin position="204"/>
        <end position="231"/>
    </location>
</feature>
<reference evidence="3 4" key="1">
    <citation type="submission" date="2018-11" db="EMBL/GenBank/DDBJ databases">
        <title>Sequencing the genomes of 1000 actinobacteria strains.</title>
        <authorList>
            <person name="Klenk H.-P."/>
        </authorList>
    </citation>
    <scope>NUCLEOTIDE SEQUENCE [LARGE SCALE GENOMIC DNA]</scope>
    <source>
        <strain evidence="3 4">DSM 14418</strain>
    </source>
</reference>
<evidence type="ECO:0000313" key="4">
    <source>
        <dbReference type="Proteomes" id="UP000280726"/>
    </source>
</evidence>
<dbReference type="Proteomes" id="UP000280726">
    <property type="component" value="Unassembled WGS sequence"/>
</dbReference>
<dbReference type="OrthoDB" id="5317164at2"/>
<dbReference type="InterPro" id="IPR011701">
    <property type="entry name" value="MFS"/>
</dbReference>
<evidence type="ECO:0000256" key="2">
    <source>
        <dbReference type="SAM" id="Phobius"/>
    </source>
</evidence>
<feature type="transmembrane region" description="Helical" evidence="2">
    <location>
        <begin position="401"/>
        <end position="421"/>
    </location>
</feature>
<name>A0A3N4ZYH7_9MICO</name>
<feature type="transmembrane region" description="Helical" evidence="2">
    <location>
        <begin position="46"/>
        <end position="67"/>
    </location>
</feature>